<accession>A0ABQ5KSL1</accession>
<dbReference type="PROSITE" id="PS50011">
    <property type="entry name" value="PROTEIN_KINASE_DOM"/>
    <property type="match status" value="1"/>
</dbReference>
<feature type="compositionally biased region" description="Basic and acidic residues" evidence="5">
    <location>
        <begin position="256"/>
        <end position="275"/>
    </location>
</feature>
<comment type="similarity">
    <text evidence="4">Belongs to the protein kinase superfamily.</text>
</comment>
<keyword evidence="4" id="KW-0808">Transferase</keyword>
<feature type="region of interest" description="Disordered" evidence="5">
    <location>
        <begin position="234"/>
        <end position="275"/>
    </location>
</feature>
<feature type="binding site" evidence="3">
    <location>
        <position position="55"/>
    </location>
    <ligand>
        <name>ATP</name>
        <dbReference type="ChEBI" id="CHEBI:30616"/>
    </ligand>
</feature>
<feature type="domain" description="Protein kinase" evidence="6">
    <location>
        <begin position="26"/>
        <end position="354"/>
    </location>
</feature>
<keyword evidence="2 3" id="KW-0067">ATP-binding</keyword>
<organism evidence="7 8">
    <name type="scientific">Aduncisulcus paluster</name>
    <dbReference type="NCBI Taxonomy" id="2918883"/>
    <lineage>
        <taxon>Eukaryota</taxon>
        <taxon>Metamonada</taxon>
        <taxon>Carpediemonas-like organisms</taxon>
        <taxon>Aduncisulcus</taxon>
    </lineage>
</organism>
<sequence length="354" mass="39240">MESVSKLVSSQRKRDNPRILSNPFRFQSLCLLGKGGFGEVNLVKIDGVPQPCALKKLLKVGDPMVIESCHSEFNMLLDLSKKCVTRIPRPICILNLLDEHYEGVYGFCMEFCIGGNVRQFSRRWCIEQKSCASSCSVSLESIQGDESLGENISYSEEKLDTVLEPMTLDPLRVSALCVGMIECLSEVFKAKPSLVHRDIKPDNFLVRVDPKDGECTIVLSDLGLSKIRDSISSSTSSRSYIGSSSSNLRESSSSHSTKEHKNHETDSTEGKDSAEKSASLKEKRHLCGTIFYNSCEALQGFHSQASDAYSLGLTFFALFEDCDPFVQMPIFRNLSKKSTSEIVKTLIGVIKSDL</sequence>
<dbReference type="SMART" id="SM00220">
    <property type="entry name" value="S_TKc"/>
    <property type="match status" value="1"/>
</dbReference>
<feature type="compositionally biased region" description="Low complexity" evidence="5">
    <location>
        <begin position="234"/>
        <end position="255"/>
    </location>
</feature>
<protein>
    <recommendedName>
        <fullName evidence="6">Protein kinase domain-containing protein</fullName>
    </recommendedName>
</protein>
<dbReference type="SUPFAM" id="SSF56112">
    <property type="entry name" value="Protein kinase-like (PK-like)"/>
    <property type="match status" value="1"/>
</dbReference>
<evidence type="ECO:0000256" key="4">
    <source>
        <dbReference type="RuleBase" id="RU000304"/>
    </source>
</evidence>
<keyword evidence="8" id="KW-1185">Reference proteome</keyword>
<keyword evidence="4" id="KW-0418">Kinase</keyword>
<dbReference type="PANTHER" id="PTHR44167">
    <property type="entry name" value="OVARIAN-SPECIFIC SERINE/THREONINE-PROTEIN KINASE LOK-RELATED"/>
    <property type="match status" value="1"/>
</dbReference>
<name>A0ABQ5KSL1_9EUKA</name>
<evidence type="ECO:0000313" key="8">
    <source>
        <dbReference type="Proteomes" id="UP001057375"/>
    </source>
</evidence>
<dbReference type="InterPro" id="IPR008271">
    <property type="entry name" value="Ser/Thr_kinase_AS"/>
</dbReference>
<dbReference type="InterPro" id="IPR017441">
    <property type="entry name" value="Protein_kinase_ATP_BS"/>
</dbReference>
<reference evidence="7" key="1">
    <citation type="submission" date="2022-03" db="EMBL/GenBank/DDBJ databases">
        <title>Draft genome sequence of Aduncisulcus paluster, a free-living microaerophilic Fornicata.</title>
        <authorList>
            <person name="Yuyama I."/>
            <person name="Kume K."/>
            <person name="Tamura T."/>
            <person name="Inagaki Y."/>
            <person name="Hashimoto T."/>
        </authorList>
    </citation>
    <scope>NUCLEOTIDE SEQUENCE</scope>
    <source>
        <strain evidence="7">NY0171</strain>
    </source>
</reference>
<comment type="caution">
    <text evidence="7">The sequence shown here is derived from an EMBL/GenBank/DDBJ whole genome shotgun (WGS) entry which is preliminary data.</text>
</comment>
<evidence type="ECO:0000256" key="1">
    <source>
        <dbReference type="ARBA" id="ARBA00022741"/>
    </source>
</evidence>
<evidence type="ECO:0000256" key="2">
    <source>
        <dbReference type="ARBA" id="ARBA00022840"/>
    </source>
</evidence>
<evidence type="ECO:0000256" key="3">
    <source>
        <dbReference type="PROSITE-ProRule" id="PRU10141"/>
    </source>
</evidence>
<dbReference type="InterPro" id="IPR011009">
    <property type="entry name" value="Kinase-like_dom_sf"/>
</dbReference>
<dbReference type="Gene3D" id="1.10.510.10">
    <property type="entry name" value="Transferase(Phosphotransferase) domain 1"/>
    <property type="match status" value="2"/>
</dbReference>
<dbReference type="EMBL" id="BQXS01010991">
    <property type="protein sequence ID" value="GKT35450.1"/>
    <property type="molecule type" value="Genomic_DNA"/>
</dbReference>
<dbReference type="Proteomes" id="UP001057375">
    <property type="component" value="Unassembled WGS sequence"/>
</dbReference>
<evidence type="ECO:0000259" key="6">
    <source>
        <dbReference type="PROSITE" id="PS50011"/>
    </source>
</evidence>
<keyword evidence="1 3" id="KW-0547">Nucleotide-binding</keyword>
<keyword evidence="4" id="KW-0723">Serine/threonine-protein kinase</keyword>
<feature type="non-terminal residue" evidence="7">
    <location>
        <position position="354"/>
    </location>
</feature>
<dbReference type="PROSITE" id="PS00108">
    <property type="entry name" value="PROTEIN_KINASE_ST"/>
    <property type="match status" value="1"/>
</dbReference>
<gene>
    <name evidence="7" type="ORF">ADUPG1_008608</name>
</gene>
<evidence type="ECO:0000313" key="7">
    <source>
        <dbReference type="EMBL" id="GKT35450.1"/>
    </source>
</evidence>
<dbReference type="InterPro" id="IPR000719">
    <property type="entry name" value="Prot_kinase_dom"/>
</dbReference>
<proteinExistence type="inferred from homology"/>
<dbReference type="PROSITE" id="PS00107">
    <property type="entry name" value="PROTEIN_KINASE_ATP"/>
    <property type="match status" value="1"/>
</dbReference>
<evidence type="ECO:0000256" key="5">
    <source>
        <dbReference type="SAM" id="MobiDB-lite"/>
    </source>
</evidence>
<dbReference type="PANTHER" id="PTHR44167:SF24">
    <property type="entry name" value="SERINE_THREONINE-PROTEIN KINASE CHK2"/>
    <property type="match status" value="1"/>
</dbReference>